<dbReference type="InterPro" id="IPR036259">
    <property type="entry name" value="MFS_trans_sf"/>
</dbReference>
<feature type="transmembrane region" description="Helical" evidence="1">
    <location>
        <begin position="169"/>
        <end position="190"/>
    </location>
</feature>
<feature type="transmembrane region" description="Helical" evidence="1">
    <location>
        <begin position="334"/>
        <end position="354"/>
    </location>
</feature>
<proteinExistence type="predicted"/>
<dbReference type="PANTHER" id="PTHR11360">
    <property type="entry name" value="MONOCARBOXYLATE TRANSPORTER"/>
    <property type="match status" value="1"/>
</dbReference>
<dbReference type="Proteomes" id="UP000039865">
    <property type="component" value="Unassembled WGS sequence"/>
</dbReference>
<feature type="transmembrane region" description="Helical" evidence="1">
    <location>
        <begin position="361"/>
        <end position="381"/>
    </location>
</feature>
<dbReference type="EMBL" id="CCKQ01019173">
    <property type="protein sequence ID" value="CDW91191.1"/>
    <property type="molecule type" value="Genomic_DNA"/>
</dbReference>
<feature type="transmembrane region" description="Helical" evidence="1">
    <location>
        <begin position="467"/>
        <end position="488"/>
    </location>
</feature>
<feature type="transmembrane region" description="Helical" evidence="1">
    <location>
        <begin position="423"/>
        <end position="447"/>
    </location>
</feature>
<evidence type="ECO:0008006" key="4">
    <source>
        <dbReference type="Google" id="ProtNLM"/>
    </source>
</evidence>
<evidence type="ECO:0000313" key="3">
    <source>
        <dbReference type="Proteomes" id="UP000039865"/>
    </source>
</evidence>
<feature type="transmembrane region" description="Helical" evidence="1">
    <location>
        <begin position="7"/>
        <end position="25"/>
    </location>
</feature>
<feature type="transmembrane region" description="Helical" evidence="1">
    <location>
        <begin position="104"/>
        <end position="123"/>
    </location>
</feature>
<dbReference type="InParanoid" id="A0A078BAD2"/>
<gene>
    <name evidence="2" type="primary">Contig18838.g19984</name>
    <name evidence="2" type="ORF">STYLEM_20344</name>
</gene>
<feature type="transmembrane region" description="Helical" evidence="1">
    <location>
        <begin position="74"/>
        <end position="92"/>
    </location>
</feature>
<keyword evidence="3" id="KW-1185">Reference proteome</keyword>
<dbReference type="AlphaFoldDB" id="A0A078BAD2"/>
<feature type="transmembrane region" description="Helical" evidence="1">
    <location>
        <begin position="130"/>
        <end position="149"/>
    </location>
</feature>
<keyword evidence="1" id="KW-1133">Transmembrane helix</keyword>
<feature type="transmembrane region" description="Helical" evidence="1">
    <location>
        <begin position="45"/>
        <end position="62"/>
    </location>
</feature>
<dbReference type="OMA" id="YACTATV"/>
<protein>
    <recommendedName>
        <fullName evidence="4">Major facilitator superfamily protein</fullName>
    </recommendedName>
</protein>
<dbReference type="InterPro" id="IPR050327">
    <property type="entry name" value="Proton-linked_MCT"/>
</dbReference>
<organism evidence="2 3">
    <name type="scientific">Stylonychia lemnae</name>
    <name type="common">Ciliate</name>
    <dbReference type="NCBI Taxonomy" id="5949"/>
    <lineage>
        <taxon>Eukaryota</taxon>
        <taxon>Sar</taxon>
        <taxon>Alveolata</taxon>
        <taxon>Ciliophora</taxon>
        <taxon>Intramacronucleata</taxon>
        <taxon>Spirotrichea</taxon>
        <taxon>Stichotrichia</taxon>
        <taxon>Sporadotrichida</taxon>
        <taxon>Oxytrichidae</taxon>
        <taxon>Stylonychinae</taxon>
        <taxon>Stylonychia</taxon>
    </lineage>
</organism>
<sequence>MNQVFKLFIFPLAIIACIGGGSIYTELNNIFLYQSKYSIDPKTMNWFYFAVTASNLFGIVPSRLYSAFGPKKTILIGGILLTIAHVTAALIIDANLSKNAATALLFTIGILGGQGACIIFLSSLGAMHKLHSTVCSCLINGILLAYLLGSDTFHAVLKYGVFPDLSYKQFLLVIAGFGALAYVACAILFQKKKQKEQGTKSITKGIALKKSVLLYALIQALYLTLVTLLSVTNQLDSYWGSRLLVFVLAINIFIPGIALLLMKNTSFKGMSPSETDRFLSQRGKNCNFKDARTKSEFWLFSISFGILAGVSIMVDENQSDISLNNVQRSQYNRKTYALFEVLGAFSSGLFLSFFRIYVSTYGLFMFNCFLLVVSQFLLFFIDLSSMALFVSVVIAGFVNGSSFMIAGQIAIEDYGAKHFSKMLGIFFTAAGVGMLLFDELMFSYMYYWFNLQDESQGRNYYGRWNKYIFLITILSSGLAFVMSIAAFAKTRKTDGNKDKISDFVNF</sequence>
<keyword evidence="1" id="KW-0472">Membrane</keyword>
<feature type="transmembrane region" description="Helical" evidence="1">
    <location>
        <begin position="243"/>
        <end position="262"/>
    </location>
</feature>
<feature type="transmembrane region" description="Helical" evidence="1">
    <location>
        <begin position="211"/>
        <end position="231"/>
    </location>
</feature>
<dbReference type="PROSITE" id="PS51257">
    <property type="entry name" value="PROKAR_LIPOPROTEIN"/>
    <property type="match status" value="1"/>
</dbReference>
<reference evidence="2 3" key="1">
    <citation type="submission" date="2014-06" db="EMBL/GenBank/DDBJ databases">
        <authorList>
            <person name="Swart Estienne"/>
        </authorList>
    </citation>
    <scope>NUCLEOTIDE SEQUENCE [LARGE SCALE GENOMIC DNA]</scope>
    <source>
        <strain evidence="2 3">130c</strain>
    </source>
</reference>
<name>A0A078BAD2_STYLE</name>
<dbReference type="Gene3D" id="1.20.1250.20">
    <property type="entry name" value="MFS general substrate transporter like domains"/>
    <property type="match status" value="1"/>
</dbReference>
<keyword evidence="1" id="KW-0812">Transmembrane</keyword>
<accession>A0A078BAD2</accession>
<feature type="transmembrane region" description="Helical" evidence="1">
    <location>
        <begin position="387"/>
        <end position="411"/>
    </location>
</feature>
<dbReference type="SUPFAM" id="SSF103473">
    <property type="entry name" value="MFS general substrate transporter"/>
    <property type="match status" value="2"/>
</dbReference>
<evidence type="ECO:0000313" key="2">
    <source>
        <dbReference type="EMBL" id="CDW91191.1"/>
    </source>
</evidence>
<evidence type="ECO:0000256" key="1">
    <source>
        <dbReference type="SAM" id="Phobius"/>
    </source>
</evidence>